<accession>A0A934Q524</accession>
<protein>
    <submittedName>
        <fullName evidence="4">Helix-turn-helix transcriptional regulator</fullName>
    </submittedName>
</protein>
<keyword evidence="5" id="KW-1185">Reference proteome</keyword>
<dbReference type="GO" id="GO:0003700">
    <property type="term" value="F:DNA-binding transcription factor activity"/>
    <property type="evidence" value="ECO:0007669"/>
    <property type="project" value="TreeGrafter"/>
</dbReference>
<dbReference type="PROSITE" id="PS50943">
    <property type="entry name" value="HTH_CROC1"/>
    <property type="match status" value="1"/>
</dbReference>
<dbReference type="SMART" id="SM00530">
    <property type="entry name" value="HTH_XRE"/>
    <property type="match status" value="1"/>
</dbReference>
<comment type="caution">
    <text evidence="4">The sequence shown here is derived from an EMBL/GenBank/DDBJ whole genome shotgun (WGS) entry which is preliminary data.</text>
</comment>
<feature type="compositionally biased region" description="Basic and acidic residues" evidence="2">
    <location>
        <begin position="24"/>
        <end position="55"/>
    </location>
</feature>
<dbReference type="AlphaFoldDB" id="A0A934Q524"/>
<dbReference type="Gene3D" id="2.60.120.10">
    <property type="entry name" value="Jelly Rolls"/>
    <property type="match status" value="1"/>
</dbReference>
<evidence type="ECO:0000256" key="2">
    <source>
        <dbReference type="SAM" id="MobiDB-lite"/>
    </source>
</evidence>
<dbReference type="PANTHER" id="PTHR46797">
    <property type="entry name" value="HTH-TYPE TRANSCRIPTIONAL REGULATOR"/>
    <property type="match status" value="1"/>
</dbReference>
<feature type="region of interest" description="Disordered" evidence="2">
    <location>
        <begin position="1"/>
        <end position="55"/>
    </location>
</feature>
<feature type="domain" description="HTH cro/C1-type" evidence="3">
    <location>
        <begin position="76"/>
        <end position="130"/>
    </location>
</feature>
<evidence type="ECO:0000256" key="1">
    <source>
        <dbReference type="ARBA" id="ARBA00023125"/>
    </source>
</evidence>
<dbReference type="InterPro" id="IPR011051">
    <property type="entry name" value="RmlC_Cupin_sf"/>
</dbReference>
<proteinExistence type="predicted"/>
<dbReference type="Gene3D" id="1.10.260.40">
    <property type="entry name" value="lambda repressor-like DNA-binding domains"/>
    <property type="match status" value="1"/>
</dbReference>
<feature type="compositionally biased region" description="Polar residues" evidence="2">
    <location>
        <begin position="1"/>
        <end position="14"/>
    </location>
</feature>
<name>A0A934Q524_9MICO</name>
<dbReference type="SUPFAM" id="SSF47413">
    <property type="entry name" value="lambda repressor-like DNA-binding domains"/>
    <property type="match status" value="1"/>
</dbReference>
<dbReference type="InterPro" id="IPR050807">
    <property type="entry name" value="TransReg_Diox_bact_type"/>
</dbReference>
<sequence length="248" mass="27375">MKSRTVCTLLQTKVNSDRRSRRAQPREAARSSAKNTREARDPAPRHSSPRPHERTLSCTIRRRYSRTVIGDVGGNLRELRAQSGMSLRELAAATGLSATLLSQVERGISEPSLKTLRALSSVFGDAVSSLFASPGPVPIHVSRPGERSRISSPAGRIQYERLTPNNGQIEVLRGSLQPGDWSSDEAWAHEAIECVYVDRGRLEVEVEGQRFEVRTGESITFSSRQPHRYGNTSEDVTTFLLSVSPPTP</sequence>
<dbReference type="InterPro" id="IPR001387">
    <property type="entry name" value="Cro/C1-type_HTH"/>
</dbReference>
<organism evidence="4 5">
    <name type="scientific">Leucobacter chromiisoli</name>
    <dbReference type="NCBI Taxonomy" id="2796471"/>
    <lineage>
        <taxon>Bacteria</taxon>
        <taxon>Bacillati</taxon>
        <taxon>Actinomycetota</taxon>
        <taxon>Actinomycetes</taxon>
        <taxon>Micrococcales</taxon>
        <taxon>Microbacteriaceae</taxon>
        <taxon>Leucobacter</taxon>
    </lineage>
</organism>
<evidence type="ECO:0000313" key="4">
    <source>
        <dbReference type="EMBL" id="MBK0417493.1"/>
    </source>
</evidence>
<dbReference type="InterPro" id="IPR013096">
    <property type="entry name" value="Cupin_2"/>
</dbReference>
<dbReference type="GO" id="GO:0005829">
    <property type="term" value="C:cytosol"/>
    <property type="evidence" value="ECO:0007669"/>
    <property type="project" value="TreeGrafter"/>
</dbReference>
<keyword evidence="1" id="KW-0238">DNA-binding</keyword>
<evidence type="ECO:0000259" key="3">
    <source>
        <dbReference type="PROSITE" id="PS50943"/>
    </source>
</evidence>
<reference evidence="4" key="1">
    <citation type="submission" date="2020-12" db="EMBL/GenBank/DDBJ databases">
        <title>Leucobacter sp. CAS1, isolated from Chromium sludge.</title>
        <authorList>
            <person name="Xu Z."/>
        </authorList>
    </citation>
    <scope>NUCLEOTIDE SEQUENCE</scope>
    <source>
        <strain evidence="4">CSA1</strain>
    </source>
</reference>
<dbReference type="PANTHER" id="PTHR46797:SF1">
    <property type="entry name" value="METHYLPHOSPHONATE SYNTHASE"/>
    <property type="match status" value="1"/>
</dbReference>
<dbReference type="EMBL" id="JAEHOH010000001">
    <property type="protein sequence ID" value="MBK0417493.1"/>
    <property type="molecule type" value="Genomic_DNA"/>
</dbReference>
<gene>
    <name evidence="4" type="ORF">JD276_00370</name>
</gene>
<dbReference type="CDD" id="cd00093">
    <property type="entry name" value="HTH_XRE"/>
    <property type="match status" value="1"/>
</dbReference>
<dbReference type="CDD" id="cd02209">
    <property type="entry name" value="cupin_XRE_C"/>
    <property type="match status" value="1"/>
</dbReference>
<dbReference type="Proteomes" id="UP000608530">
    <property type="component" value="Unassembled WGS sequence"/>
</dbReference>
<dbReference type="Pfam" id="PF01381">
    <property type="entry name" value="HTH_3"/>
    <property type="match status" value="1"/>
</dbReference>
<evidence type="ECO:0000313" key="5">
    <source>
        <dbReference type="Proteomes" id="UP000608530"/>
    </source>
</evidence>
<dbReference type="InterPro" id="IPR014710">
    <property type="entry name" value="RmlC-like_jellyroll"/>
</dbReference>
<dbReference type="GO" id="GO:0003677">
    <property type="term" value="F:DNA binding"/>
    <property type="evidence" value="ECO:0007669"/>
    <property type="project" value="UniProtKB-KW"/>
</dbReference>
<dbReference type="Pfam" id="PF07883">
    <property type="entry name" value="Cupin_2"/>
    <property type="match status" value="1"/>
</dbReference>
<dbReference type="SUPFAM" id="SSF51182">
    <property type="entry name" value="RmlC-like cupins"/>
    <property type="match status" value="1"/>
</dbReference>
<dbReference type="InterPro" id="IPR010982">
    <property type="entry name" value="Lambda_DNA-bd_dom_sf"/>
</dbReference>